<dbReference type="EMBL" id="JACHLK010000001">
    <property type="protein sequence ID" value="MBB6557449.1"/>
    <property type="molecule type" value="Genomic_DNA"/>
</dbReference>
<dbReference type="Proteomes" id="UP000575083">
    <property type="component" value="Unassembled WGS sequence"/>
</dbReference>
<feature type="transmembrane region" description="Helical" evidence="2">
    <location>
        <begin position="57"/>
        <end position="77"/>
    </location>
</feature>
<dbReference type="RefSeq" id="WP_184854911.1">
    <property type="nucleotide sequence ID" value="NZ_JACHLK010000001.1"/>
</dbReference>
<organism evidence="4 5">
    <name type="scientific">Acidovorax soli</name>
    <dbReference type="NCBI Taxonomy" id="592050"/>
    <lineage>
        <taxon>Bacteria</taxon>
        <taxon>Pseudomonadati</taxon>
        <taxon>Pseudomonadota</taxon>
        <taxon>Betaproteobacteria</taxon>
        <taxon>Burkholderiales</taxon>
        <taxon>Comamonadaceae</taxon>
        <taxon>Acidovorax</taxon>
    </lineage>
</organism>
<feature type="region of interest" description="Disordered" evidence="1">
    <location>
        <begin position="174"/>
        <end position="199"/>
    </location>
</feature>
<sequence length="304" mass="34400">MSSPPTLPWPERYRPLRRRAEIGFWATVLLVQAAFNSVVTLIDLRSAGRPVAAWEPALWELSSVLVVGLLIPAIVAFERRFPLHWDTLRRHLPWHVLGSLVYCTVHLAAMIALRHIAYAALGAEYRLNGPWWAQWGYEYLKDVRTYALIVCALVSYRFVLLRLQGEARVLDTPEPSPLQEVPATPAVESAEPSPPPAAVPRPERFLVRKLRREFLIAANDIAWLQAEANYVGLHVNGHDYLVRSTLTDFLTQLDPARFVRVHRSYAVNLDAVAEIEPLDSGDARLRMKDGSTVPCSRRYRDALA</sequence>
<comment type="caution">
    <text evidence="4">The sequence shown here is derived from an EMBL/GenBank/DDBJ whole genome shotgun (WGS) entry which is preliminary data.</text>
</comment>
<dbReference type="PROSITE" id="PS50930">
    <property type="entry name" value="HTH_LYTTR"/>
    <property type="match status" value="1"/>
</dbReference>
<keyword evidence="2" id="KW-0472">Membrane</keyword>
<dbReference type="AlphaFoldDB" id="A0A7X0P9B4"/>
<evidence type="ECO:0000313" key="5">
    <source>
        <dbReference type="Proteomes" id="UP000575083"/>
    </source>
</evidence>
<dbReference type="InterPro" id="IPR046947">
    <property type="entry name" value="LytR-like"/>
</dbReference>
<feature type="compositionally biased region" description="Low complexity" evidence="1">
    <location>
        <begin position="180"/>
        <end position="191"/>
    </location>
</feature>
<feature type="transmembrane region" description="Helical" evidence="2">
    <location>
        <begin position="22"/>
        <end position="42"/>
    </location>
</feature>
<dbReference type="PANTHER" id="PTHR37299:SF1">
    <property type="entry name" value="STAGE 0 SPORULATION PROTEIN A HOMOLOG"/>
    <property type="match status" value="1"/>
</dbReference>
<protein>
    <recommendedName>
        <fullName evidence="3">HTH LytTR-type domain-containing protein</fullName>
    </recommendedName>
</protein>
<feature type="transmembrane region" description="Helical" evidence="2">
    <location>
        <begin position="143"/>
        <end position="160"/>
    </location>
</feature>
<dbReference type="GO" id="GO:0000156">
    <property type="term" value="F:phosphorelay response regulator activity"/>
    <property type="evidence" value="ECO:0007669"/>
    <property type="project" value="InterPro"/>
</dbReference>
<dbReference type="GO" id="GO:0003677">
    <property type="term" value="F:DNA binding"/>
    <property type="evidence" value="ECO:0007669"/>
    <property type="project" value="InterPro"/>
</dbReference>
<keyword evidence="5" id="KW-1185">Reference proteome</keyword>
<name>A0A7X0P9B4_9BURK</name>
<dbReference type="InterPro" id="IPR012379">
    <property type="entry name" value="LytTR_MHYE"/>
</dbReference>
<dbReference type="Gene3D" id="2.40.50.1020">
    <property type="entry name" value="LytTr DNA-binding domain"/>
    <property type="match status" value="1"/>
</dbReference>
<proteinExistence type="predicted"/>
<dbReference type="InterPro" id="IPR007492">
    <property type="entry name" value="LytTR_DNA-bd_dom"/>
</dbReference>
<evidence type="ECO:0000256" key="2">
    <source>
        <dbReference type="SAM" id="Phobius"/>
    </source>
</evidence>
<dbReference type="Pfam" id="PF04397">
    <property type="entry name" value="LytTR"/>
    <property type="match status" value="1"/>
</dbReference>
<dbReference type="PANTHER" id="PTHR37299">
    <property type="entry name" value="TRANSCRIPTIONAL REGULATOR-RELATED"/>
    <property type="match status" value="1"/>
</dbReference>
<keyword evidence="2" id="KW-1133">Transmembrane helix</keyword>
<gene>
    <name evidence="4" type="ORF">HNP48_000113</name>
</gene>
<evidence type="ECO:0000313" key="4">
    <source>
        <dbReference type="EMBL" id="MBB6557449.1"/>
    </source>
</evidence>
<dbReference type="SMART" id="SM00850">
    <property type="entry name" value="LytTR"/>
    <property type="match status" value="1"/>
</dbReference>
<feature type="domain" description="HTH LytTR-type" evidence="3">
    <location>
        <begin position="205"/>
        <end position="304"/>
    </location>
</feature>
<dbReference type="PIRSF" id="PIRSF031767">
    <property type="entry name" value="MHYE_LytTR"/>
    <property type="match status" value="1"/>
</dbReference>
<accession>A0A7X0P9B4</accession>
<keyword evidence="2" id="KW-0812">Transmembrane</keyword>
<reference evidence="4 5" key="1">
    <citation type="submission" date="2020-08" db="EMBL/GenBank/DDBJ databases">
        <title>Functional genomics of gut bacteria from endangered species of beetles.</title>
        <authorList>
            <person name="Carlos-Shanley C."/>
        </authorList>
    </citation>
    <scope>NUCLEOTIDE SEQUENCE [LARGE SCALE GENOMIC DNA]</scope>
    <source>
        <strain evidence="4 5">S00198</strain>
    </source>
</reference>
<evidence type="ECO:0000256" key="1">
    <source>
        <dbReference type="SAM" id="MobiDB-lite"/>
    </source>
</evidence>
<feature type="transmembrane region" description="Helical" evidence="2">
    <location>
        <begin position="97"/>
        <end position="123"/>
    </location>
</feature>
<evidence type="ECO:0000259" key="3">
    <source>
        <dbReference type="PROSITE" id="PS50930"/>
    </source>
</evidence>